<gene>
    <name evidence="4" type="ORF">P7K49_016073</name>
</gene>
<reference evidence="4 5" key="1">
    <citation type="submission" date="2023-05" db="EMBL/GenBank/DDBJ databases">
        <title>B98-5 Cell Line De Novo Hybrid Assembly: An Optical Mapping Approach.</title>
        <authorList>
            <person name="Kananen K."/>
            <person name="Auerbach J.A."/>
            <person name="Kautto E."/>
            <person name="Blachly J.S."/>
        </authorList>
    </citation>
    <scope>NUCLEOTIDE SEQUENCE [LARGE SCALE GENOMIC DNA]</scope>
    <source>
        <strain evidence="4">B95-8</strain>
        <tissue evidence="4">Cell line</tissue>
    </source>
</reference>
<dbReference type="InterPro" id="IPR035979">
    <property type="entry name" value="RBD_domain_sf"/>
</dbReference>
<keyword evidence="5" id="KW-1185">Reference proteome</keyword>
<protein>
    <recommendedName>
        <fullName evidence="3">RRM domain-containing protein</fullName>
    </recommendedName>
</protein>
<dbReference type="Gene3D" id="3.30.70.330">
    <property type="match status" value="1"/>
</dbReference>
<dbReference type="InterPro" id="IPR050666">
    <property type="entry name" value="ESRP"/>
</dbReference>
<dbReference type="Pfam" id="PF00076">
    <property type="entry name" value="RRM_1"/>
    <property type="match status" value="1"/>
</dbReference>
<dbReference type="SUPFAM" id="SSF54928">
    <property type="entry name" value="RNA-binding domain, RBD"/>
    <property type="match status" value="1"/>
</dbReference>
<evidence type="ECO:0000313" key="5">
    <source>
        <dbReference type="Proteomes" id="UP001266305"/>
    </source>
</evidence>
<name>A0ABQ9VAZ8_SAGOE</name>
<dbReference type="InterPro" id="IPR012677">
    <property type="entry name" value="Nucleotide-bd_a/b_plait_sf"/>
</dbReference>
<sequence>MRGCHAKATNSDIYNLFSHLNPVRVHIEMGPDGRLTGKADVEFATWEEVVAAMSKDRANMQHRYIEPSLNLTTGASNGA</sequence>
<dbReference type="InterPro" id="IPR000504">
    <property type="entry name" value="RRM_dom"/>
</dbReference>
<evidence type="ECO:0000256" key="1">
    <source>
        <dbReference type="ARBA" id="ARBA00022737"/>
    </source>
</evidence>
<keyword evidence="1" id="KW-0677">Repeat</keyword>
<dbReference type="EMBL" id="JASSZA010000007">
    <property type="protein sequence ID" value="KAK2106559.1"/>
    <property type="molecule type" value="Genomic_DNA"/>
</dbReference>
<proteinExistence type="predicted"/>
<dbReference type="Proteomes" id="UP001266305">
    <property type="component" value="Unassembled WGS sequence"/>
</dbReference>
<evidence type="ECO:0000313" key="4">
    <source>
        <dbReference type="EMBL" id="KAK2106559.1"/>
    </source>
</evidence>
<organism evidence="4 5">
    <name type="scientific">Saguinus oedipus</name>
    <name type="common">Cotton-top tamarin</name>
    <name type="synonym">Oedipomidas oedipus</name>
    <dbReference type="NCBI Taxonomy" id="9490"/>
    <lineage>
        <taxon>Eukaryota</taxon>
        <taxon>Metazoa</taxon>
        <taxon>Chordata</taxon>
        <taxon>Craniata</taxon>
        <taxon>Vertebrata</taxon>
        <taxon>Euteleostomi</taxon>
        <taxon>Mammalia</taxon>
        <taxon>Eutheria</taxon>
        <taxon>Euarchontoglires</taxon>
        <taxon>Primates</taxon>
        <taxon>Haplorrhini</taxon>
        <taxon>Platyrrhini</taxon>
        <taxon>Cebidae</taxon>
        <taxon>Callitrichinae</taxon>
        <taxon>Saguinus</taxon>
    </lineage>
</organism>
<accession>A0ABQ9VAZ8</accession>
<feature type="domain" description="RRM" evidence="3">
    <location>
        <begin position="8"/>
        <end position="63"/>
    </location>
</feature>
<comment type="caution">
    <text evidence="4">The sequence shown here is derived from an EMBL/GenBank/DDBJ whole genome shotgun (WGS) entry which is preliminary data.</text>
</comment>
<dbReference type="PANTHER" id="PTHR13976">
    <property type="entry name" value="HETEROGENEOUS NUCLEAR RIBONUCLEOPROTEIN-RELATED"/>
    <property type="match status" value="1"/>
</dbReference>
<evidence type="ECO:0000259" key="3">
    <source>
        <dbReference type="Pfam" id="PF00076"/>
    </source>
</evidence>
<evidence type="ECO:0000256" key="2">
    <source>
        <dbReference type="ARBA" id="ARBA00022884"/>
    </source>
</evidence>
<keyword evidence="2" id="KW-0694">RNA-binding</keyword>